<dbReference type="InterPro" id="IPR041191">
    <property type="entry name" value="pPIWI_RE_Y"/>
</dbReference>
<dbReference type="Pfam" id="PF18156">
    <property type="entry name" value="pPIWI_RE_Y"/>
    <property type="match status" value="1"/>
</dbReference>
<evidence type="ECO:0000313" key="2">
    <source>
        <dbReference type="EMBL" id="MFC4564136.1"/>
    </source>
</evidence>
<reference evidence="3" key="1">
    <citation type="journal article" date="2019" name="Int. J. Syst. Evol. Microbiol.">
        <title>The Global Catalogue of Microorganisms (GCM) 10K type strain sequencing project: providing services to taxonomists for standard genome sequencing and annotation.</title>
        <authorList>
            <consortium name="The Broad Institute Genomics Platform"/>
            <consortium name="The Broad Institute Genome Sequencing Center for Infectious Disease"/>
            <person name="Wu L."/>
            <person name="Ma J."/>
        </authorList>
    </citation>
    <scope>NUCLEOTIDE SEQUENCE [LARGE SCALE GENOMIC DNA]</scope>
    <source>
        <strain evidence="3">XZYJ18</strain>
    </source>
</reference>
<evidence type="ECO:0000313" key="3">
    <source>
        <dbReference type="Proteomes" id="UP001595923"/>
    </source>
</evidence>
<feature type="domain" description="pPIWI-RE three-gene island" evidence="1">
    <location>
        <begin position="31"/>
        <end position="184"/>
    </location>
</feature>
<keyword evidence="3" id="KW-1185">Reference proteome</keyword>
<name>A0ABV9DZ04_9ACTN</name>
<dbReference type="EMBL" id="JBHSFQ010000021">
    <property type="protein sequence ID" value="MFC4564136.1"/>
    <property type="molecule type" value="Genomic_DNA"/>
</dbReference>
<evidence type="ECO:0000259" key="1">
    <source>
        <dbReference type="Pfam" id="PF18156"/>
    </source>
</evidence>
<protein>
    <recommendedName>
        <fullName evidence="1">pPIWI-RE three-gene island domain-containing protein</fullName>
    </recommendedName>
</protein>
<dbReference type="Proteomes" id="UP001595923">
    <property type="component" value="Unassembled WGS sequence"/>
</dbReference>
<accession>A0ABV9DZ04</accession>
<gene>
    <name evidence="2" type="ORF">ACFO4E_19935</name>
</gene>
<sequence length="301" mass="34112">MTGPSTHDQTPTTLDDLVGGVYNEQAALGVLRMVAQAVVELADRPRNKPFAPPYSPVAQWALDRICLLGAYRYPNTDFRAISGPRYPRGLTELLAWCRDRPVSEWNFLELPEAFEEITDRLLEADPLRPSRLCLRLALGVDPNTPHWELEKQVMGEVLRLYQESGREGGFAEFRRSIVEAPVLTEREFALQRMHSIGGIHAQDLPLNRIYNPAHDKYFNPAGEAGVCRYCGLLLVSRDRSWVCEITSCPSREQLEVGAVLRRDGGDLHHVVRPIREFVVAPARISAYEREYPRVPSPDREL</sequence>
<organism evidence="2 3">
    <name type="scientific">Nocardiopsis mangrovi</name>
    <dbReference type="NCBI Taxonomy" id="1179818"/>
    <lineage>
        <taxon>Bacteria</taxon>
        <taxon>Bacillati</taxon>
        <taxon>Actinomycetota</taxon>
        <taxon>Actinomycetes</taxon>
        <taxon>Streptosporangiales</taxon>
        <taxon>Nocardiopsidaceae</taxon>
        <taxon>Nocardiopsis</taxon>
    </lineage>
</organism>
<proteinExistence type="predicted"/>
<comment type="caution">
    <text evidence="2">The sequence shown here is derived from an EMBL/GenBank/DDBJ whole genome shotgun (WGS) entry which is preliminary data.</text>
</comment>
<dbReference type="RefSeq" id="WP_378576993.1">
    <property type="nucleotide sequence ID" value="NZ_JBHSFQ010000021.1"/>
</dbReference>